<dbReference type="SUPFAM" id="SSF48452">
    <property type="entry name" value="TPR-like"/>
    <property type="match status" value="1"/>
</dbReference>
<evidence type="ECO:0000313" key="7">
    <source>
        <dbReference type="EMBL" id="SMO50097.1"/>
    </source>
</evidence>
<accession>A0A521BSG1</accession>
<evidence type="ECO:0000256" key="4">
    <source>
        <dbReference type="ARBA" id="ARBA00023136"/>
    </source>
</evidence>
<comment type="subcellular location">
    <subcellularLocation>
        <location evidence="1">Cell outer membrane</location>
    </subcellularLocation>
</comment>
<comment type="similarity">
    <text evidence="2">Belongs to the SusD family.</text>
</comment>
<evidence type="ECO:0000259" key="6">
    <source>
        <dbReference type="Pfam" id="PF07980"/>
    </source>
</evidence>
<dbReference type="GO" id="GO:0009279">
    <property type="term" value="C:cell outer membrane"/>
    <property type="evidence" value="ECO:0007669"/>
    <property type="project" value="UniProtKB-SubCell"/>
</dbReference>
<dbReference type="AlphaFoldDB" id="A0A521BSG1"/>
<dbReference type="InterPro" id="IPR012944">
    <property type="entry name" value="SusD_RagB_dom"/>
</dbReference>
<dbReference type="Proteomes" id="UP000317557">
    <property type="component" value="Unassembled WGS sequence"/>
</dbReference>
<evidence type="ECO:0000256" key="1">
    <source>
        <dbReference type="ARBA" id="ARBA00004442"/>
    </source>
</evidence>
<protein>
    <submittedName>
        <fullName evidence="7">Starch-binding associating with outer membrane</fullName>
    </submittedName>
</protein>
<keyword evidence="4" id="KW-0472">Membrane</keyword>
<organism evidence="7 8">
    <name type="scientific">Gracilimonas mengyeensis</name>
    <dbReference type="NCBI Taxonomy" id="1302730"/>
    <lineage>
        <taxon>Bacteria</taxon>
        <taxon>Pseudomonadati</taxon>
        <taxon>Balneolota</taxon>
        <taxon>Balneolia</taxon>
        <taxon>Balneolales</taxon>
        <taxon>Balneolaceae</taxon>
        <taxon>Gracilimonas</taxon>
    </lineage>
</organism>
<keyword evidence="5" id="KW-0998">Cell outer membrane</keyword>
<evidence type="ECO:0000256" key="3">
    <source>
        <dbReference type="ARBA" id="ARBA00022729"/>
    </source>
</evidence>
<evidence type="ECO:0000256" key="5">
    <source>
        <dbReference type="ARBA" id="ARBA00023237"/>
    </source>
</evidence>
<reference evidence="7 8" key="1">
    <citation type="submission" date="2017-05" db="EMBL/GenBank/DDBJ databases">
        <authorList>
            <person name="Varghese N."/>
            <person name="Submissions S."/>
        </authorList>
    </citation>
    <scope>NUCLEOTIDE SEQUENCE [LARGE SCALE GENOMIC DNA]</scope>
    <source>
        <strain evidence="7 8">DSM 21985</strain>
    </source>
</reference>
<dbReference type="Pfam" id="PF07980">
    <property type="entry name" value="SusD_RagB"/>
    <property type="match status" value="1"/>
</dbReference>
<dbReference type="InterPro" id="IPR011990">
    <property type="entry name" value="TPR-like_helical_dom_sf"/>
</dbReference>
<evidence type="ECO:0000256" key="2">
    <source>
        <dbReference type="ARBA" id="ARBA00006275"/>
    </source>
</evidence>
<keyword evidence="8" id="KW-1185">Reference proteome</keyword>
<gene>
    <name evidence="7" type="ORF">SAMN06265219_10346</name>
</gene>
<sequence>MVVVVGLSGLLMTACSDMLEPEVYGDLTPDTFFSSESDFDQAVVALYSPFTSDWGFSDPGDNVWSAALYNADPKSYLGQSMVTTDEMYAPDHAVFNNFTWGPATFTMEGNVFAATYIKSRFIARATDVIEQIETSEADVPQDVRDRYVAQARTLRAWLMFSIYDFHGPVPVKLDPETLHDTEINPRPSQEEYVAAMENDLLAAIPNLEEKYNNDAENWGRVSKGTARMILLRLYMHEKDWPKAEAVARDLMNMGYSLLPNYADVFHAERNNEMIHAIPAGEGAPNYWVAEVVPSNYASGIEGLTQPGWNVYYMPWEFYDKFSEEDERRATIVDSYENSRGTTVSRGNGMQGAIPLKFTQNLTGNPGQGYDFDQPIFRYPEVLLSLAEAIVRQQGVTGEALALVEQVRNRAGLDMEGWAGLSSQQFLDALLEERAREFYGEGLRRMDLIRHGKFIENARARGVSNAQPHHVLFPIPQTVIVQSNGIVEQNPGYN</sequence>
<name>A0A521BSG1_9BACT</name>
<evidence type="ECO:0000313" key="8">
    <source>
        <dbReference type="Proteomes" id="UP000317557"/>
    </source>
</evidence>
<feature type="domain" description="RagB/SusD" evidence="6">
    <location>
        <begin position="332"/>
        <end position="492"/>
    </location>
</feature>
<dbReference type="Gene3D" id="1.25.40.390">
    <property type="match status" value="1"/>
</dbReference>
<keyword evidence="3" id="KW-0732">Signal</keyword>
<dbReference type="EMBL" id="FXTP01000003">
    <property type="protein sequence ID" value="SMO50097.1"/>
    <property type="molecule type" value="Genomic_DNA"/>
</dbReference>
<proteinExistence type="inferred from homology"/>